<comment type="caution">
    <text evidence="2">The sequence shown here is derived from an EMBL/GenBank/DDBJ whole genome shotgun (WGS) entry which is preliminary data.</text>
</comment>
<feature type="transmembrane region" description="Helical" evidence="1">
    <location>
        <begin position="108"/>
        <end position="131"/>
    </location>
</feature>
<feature type="transmembrane region" description="Helical" evidence="1">
    <location>
        <begin position="151"/>
        <end position="173"/>
    </location>
</feature>
<dbReference type="EMBL" id="PJCH01000017">
    <property type="protein sequence ID" value="PQA85465.1"/>
    <property type="molecule type" value="Genomic_DNA"/>
</dbReference>
<feature type="transmembrane region" description="Helical" evidence="1">
    <location>
        <begin position="287"/>
        <end position="308"/>
    </location>
</feature>
<keyword evidence="3" id="KW-1185">Reference proteome</keyword>
<feature type="transmembrane region" description="Helical" evidence="1">
    <location>
        <begin position="263"/>
        <end position="281"/>
    </location>
</feature>
<protein>
    <submittedName>
        <fullName evidence="2">Uncharacterized protein</fullName>
    </submittedName>
</protein>
<dbReference type="RefSeq" id="WP_104832105.1">
    <property type="nucleotide sequence ID" value="NZ_PJCH01000017.1"/>
</dbReference>
<evidence type="ECO:0000256" key="1">
    <source>
        <dbReference type="SAM" id="Phobius"/>
    </source>
</evidence>
<keyword evidence="1" id="KW-1133">Transmembrane helix</keyword>
<name>A0A2S7JYY7_9PROT</name>
<reference evidence="2 3" key="1">
    <citation type="submission" date="2017-12" db="EMBL/GenBank/DDBJ databases">
        <authorList>
            <person name="Hurst M.R.H."/>
        </authorList>
    </citation>
    <scope>NUCLEOTIDE SEQUENCE [LARGE SCALE GENOMIC DNA]</scope>
    <source>
        <strain evidence="2 3">SY-3-19</strain>
    </source>
</reference>
<evidence type="ECO:0000313" key="2">
    <source>
        <dbReference type="EMBL" id="PQA85465.1"/>
    </source>
</evidence>
<gene>
    <name evidence="2" type="ORF">CW354_21205</name>
</gene>
<proteinExistence type="predicted"/>
<evidence type="ECO:0000313" key="3">
    <source>
        <dbReference type="Proteomes" id="UP000239504"/>
    </source>
</evidence>
<dbReference type="AlphaFoldDB" id="A0A2S7JYY7"/>
<keyword evidence="1" id="KW-0472">Membrane</keyword>
<sequence length="361" mass="40463">MRGADFLFSRLLTAHFKKENDEAGEGARKSDETVRLNIPVVEAKNREVLYAHAKKHIESRKIGEVEIYVRPFTKQVRSDLRLLHGVLKPFFDEADRTSKEVVRTAMRLRAITLLFFCIYVFYGFLALQKIATAKPGSGAGASPDNLANQFAHVPILFWLPPIIAFFVVGLFRYSQIREIKTKAGDFGGTFNGNLQLLNNKASFALERVSDDEPTAEGCEQRAEEWTSVALWLFDLYAVYDRYVTTASWVVQTSLIYITNVFRTVKGLLLLAACGLFVFMGLGKDMAMGPAFFVLLAYYAAGLVIWDIAPGRGASNSIFSDSFIGSISGRNPEEIFENHVNTKTARVVKKLRGLYYNALKAH</sequence>
<dbReference type="Proteomes" id="UP000239504">
    <property type="component" value="Unassembled WGS sequence"/>
</dbReference>
<accession>A0A2S7JYY7</accession>
<organism evidence="2 3">
    <name type="scientific">Hyphococcus luteus</name>
    <dbReference type="NCBI Taxonomy" id="2058213"/>
    <lineage>
        <taxon>Bacteria</taxon>
        <taxon>Pseudomonadati</taxon>
        <taxon>Pseudomonadota</taxon>
        <taxon>Alphaproteobacteria</taxon>
        <taxon>Parvularculales</taxon>
        <taxon>Parvularculaceae</taxon>
        <taxon>Hyphococcus</taxon>
    </lineage>
</organism>
<keyword evidence="1" id="KW-0812">Transmembrane</keyword>